<accession>A0A448X2D4</accession>
<comment type="caution">
    <text evidence="1">The sequence shown here is derived from an EMBL/GenBank/DDBJ whole genome shotgun (WGS) entry which is preliminary data.</text>
</comment>
<reference evidence="1" key="1">
    <citation type="submission" date="2018-11" db="EMBL/GenBank/DDBJ databases">
        <authorList>
            <consortium name="Pathogen Informatics"/>
        </authorList>
    </citation>
    <scope>NUCLEOTIDE SEQUENCE</scope>
</reference>
<dbReference type="Proteomes" id="UP000784294">
    <property type="component" value="Unassembled WGS sequence"/>
</dbReference>
<gene>
    <name evidence="1" type="ORF">PXEA_LOCUS19462</name>
</gene>
<evidence type="ECO:0000313" key="1">
    <source>
        <dbReference type="EMBL" id="VEL26022.1"/>
    </source>
</evidence>
<dbReference type="EMBL" id="CAAALY010077594">
    <property type="protein sequence ID" value="VEL26022.1"/>
    <property type="molecule type" value="Genomic_DNA"/>
</dbReference>
<organism evidence="1 2">
    <name type="scientific">Protopolystoma xenopodis</name>
    <dbReference type="NCBI Taxonomy" id="117903"/>
    <lineage>
        <taxon>Eukaryota</taxon>
        <taxon>Metazoa</taxon>
        <taxon>Spiralia</taxon>
        <taxon>Lophotrochozoa</taxon>
        <taxon>Platyhelminthes</taxon>
        <taxon>Monogenea</taxon>
        <taxon>Polyopisthocotylea</taxon>
        <taxon>Polystomatidea</taxon>
        <taxon>Polystomatidae</taxon>
        <taxon>Protopolystoma</taxon>
    </lineage>
</organism>
<protein>
    <submittedName>
        <fullName evidence="1">Uncharacterized protein</fullName>
    </submittedName>
</protein>
<keyword evidence="2" id="KW-1185">Reference proteome</keyword>
<evidence type="ECO:0000313" key="2">
    <source>
        <dbReference type="Proteomes" id="UP000784294"/>
    </source>
</evidence>
<sequence length="108" mass="11606">MGPFAPSLALAGSRLSALPTGLVAGPTRLQAMDETEDTLSDPTNPDCPFARLLPAGGASALVRLSRLPAETKRKELHAFLGSDDMAKIYRMKRMVSNYFLTKKQTANA</sequence>
<name>A0A448X2D4_9PLAT</name>
<dbReference type="AlphaFoldDB" id="A0A448X2D4"/>
<proteinExistence type="predicted"/>